<dbReference type="AlphaFoldDB" id="A0A831LTZ0"/>
<keyword evidence="2 4" id="KW-0418">Kinase</keyword>
<protein>
    <submittedName>
        <fullName evidence="4">D-glycero-beta-D-manno-heptose-7-phosphate kinase</fullName>
    </submittedName>
</protein>
<dbReference type="GO" id="GO:0016773">
    <property type="term" value="F:phosphotransferase activity, alcohol group as acceptor"/>
    <property type="evidence" value="ECO:0007669"/>
    <property type="project" value="InterPro"/>
</dbReference>
<comment type="caution">
    <text evidence="4">The sequence shown here is derived from an EMBL/GenBank/DDBJ whole genome shotgun (WGS) entry which is preliminary data.</text>
</comment>
<sequence length="352" mass="39102">MPVNFYGSPIFLSFVNFKKCGVDEKAVHQIFEQFSQMRAIVVGDAMVDTYLWGKVERISPEAPIPIVSITDREHRLGGAANVSLNLRELGAEPVLFTVVGNDDKGKKFRKILQKKNLPEHGIFEDPNRMTTVKSRIISKGQHIARVDEETDKFIDARLEEQIVAGVRKEIENSKVDVIIFVDYDKGVITPTLFEKVNQLAHEHGIYTAADPKKRNFNCYKNIGLFKPNFTEFVEGTGYPLKKGDLDSLREAAHALREKQNFGLIFITLSELGVFISNGVKEQYYPAVVRHVADVSGAGDSVVSVASLAMAAGIPPKTMALMSNFAGGMVCEEPGVVPVDKNRLMELMKSQNL</sequence>
<dbReference type="PROSITE" id="PS00583">
    <property type="entry name" value="PFKB_KINASES_1"/>
    <property type="match status" value="1"/>
</dbReference>
<evidence type="ECO:0000256" key="1">
    <source>
        <dbReference type="ARBA" id="ARBA00022679"/>
    </source>
</evidence>
<accession>A0A831LTZ0</accession>
<dbReference type="EMBL" id="DSDK01000156">
    <property type="protein sequence ID" value="HDR50536.1"/>
    <property type="molecule type" value="Genomic_DNA"/>
</dbReference>
<organism evidence="4">
    <name type="scientific">Mariniphaga anaerophila</name>
    <dbReference type="NCBI Taxonomy" id="1484053"/>
    <lineage>
        <taxon>Bacteria</taxon>
        <taxon>Pseudomonadati</taxon>
        <taxon>Bacteroidota</taxon>
        <taxon>Bacteroidia</taxon>
        <taxon>Marinilabiliales</taxon>
        <taxon>Prolixibacteraceae</taxon>
        <taxon>Mariniphaga</taxon>
    </lineage>
</organism>
<dbReference type="SUPFAM" id="SSF53613">
    <property type="entry name" value="Ribokinase-like"/>
    <property type="match status" value="1"/>
</dbReference>
<dbReference type="InterPro" id="IPR029056">
    <property type="entry name" value="Ribokinase-like"/>
</dbReference>
<keyword evidence="1" id="KW-0808">Transferase</keyword>
<reference evidence="4" key="1">
    <citation type="journal article" date="2020" name="mSystems">
        <title>Genome- and Community-Level Interaction Insights into Carbon Utilization and Element Cycling Functions of Hydrothermarchaeota in Hydrothermal Sediment.</title>
        <authorList>
            <person name="Zhou Z."/>
            <person name="Liu Y."/>
            <person name="Xu W."/>
            <person name="Pan J."/>
            <person name="Luo Z.H."/>
            <person name="Li M."/>
        </authorList>
    </citation>
    <scope>NUCLEOTIDE SEQUENCE [LARGE SCALE GENOMIC DNA]</scope>
    <source>
        <strain evidence="4">SpSt-1217</strain>
    </source>
</reference>
<dbReference type="GO" id="GO:0033786">
    <property type="term" value="F:heptose-1-phosphate adenylyltransferase activity"/>
    <property type="evidence" value="ECO:0007669"/>
    <property type="project" value="TreeGrafter"/>
</dbReference>
<dbReference type="CDD" id="cd01172">
    <property type="entry name" value="RfaE_like"/>
    <property type="match status" value="1"/>
</dbReference>
<dbReference type="InterPro" id="IPR002173">
    <property type="entry name" value="Carboh/pur_kinase_PfkB_CS"/>
</dbReference>
<dbReference type="InterPro" id="IPR011913">
    <property type="entry name" value="RfaE_dom_I"/>
</dbReference>
<proteinExistence type="predicted"/>
<dbReference type="PANTHER" id="PTHR46969">
    <property type="entry name" value="BIFUNCTIONAL PROTEIN HLDE"/>
    <property type="match status" value="1"/>
</dbReference>
<dbReference type="GO" id="GO:0005829">
    <property type="term" value="C:cytosol"/>
    <property type="evidence" value="ECO:0007669"/>
    <property type="project" value="TreeGrafter"/>
</dbReference>
<feature type="domain" description="Carbohydrate kinase PfkB" evidence="3">
    <location>
        <begin position="40"/>
        <end position="336"/>
    </location>
</feature>
<dbReference type="Proteomes" id="UP000886047">
    <property type="component" value="Unassembled WGS sequence"/>
</dbReference>
<dbReference type="Pfam" id="PF00294">
    <property type="entry name" value="PfkB"/>
    <property type="match status" value="1"/>
</dbReference>
<dbReference type="Gene3D" id="3.40.1190.20">
    <property type="match status" value="1"/>
</dbReference>
<evidence type="ECO:0000256" key="2">
    <source>
        <dbReference type="ARBA" id="ARBA00022777"/>
    </source>
</evidence>
<evidence type="ECO:0000259" key="3">
    <source>
        <dbReference type="Pfam" id="PF00294"/>
    </source>
</evidence>
<evidence type="ECO:0000313" key="4">
    <source>
        <dbReference type="EMBL" id="HDR50536.1"/>
    </source>
</evidence>
<dbReference type="GO" id="GO:0033785">
    <property type="term" value="F:heptose 7-phosphate kinase activity"/>
    <property type="evidence" value="ECO:0007669"/>
    <property type="project" value="TreeGrafter"/>
</dbReference>
<gene>
    <name evidence="4" type="ORF">ENN90_02790</name>
</gene>
<dbReference type="PANTHER" id="PTHR46969:SF1">
    <property type="entry name" value="BIFUNCTIONAL PROTEIN HLDE"/>
    <property type="match status" value="1"/>
</dbReference>
<name>A0A831LTZ0_9BACT</name>
<dbReference type="InterPro" id="IPR011611">
    <property type="entry name" value="PfkB_dom"/>
</dbReference>